<organism evidence="4 5">
    <name type="scientific">Candidatus Caccousia stercoris</name>
    <dbReference type="NCBI Taxonomy" id="2840723"/>
    <lineage>
        <taxon>Bacteria</taxon>
        <taxon>Bacillati</taxon>
        <taxon>Bacillota</taxon>
        <taxon>Clostridia</taxon>
        <taxon>Eubacteriales</taxon>
        <taxon>Oscillospiraceae</taxon>
        <taxon>Oscillospiraceae incertae sedis</taxon>
        <taxon>Candidatus Caccousia</taxon>
    </lineage>
</organism>
<dbReference type="Proteomes" id="UP000824141">
    <property type="component" value="Unassembled WGS sequence"/>
</dbReference>
<evidence type="ECO:0000313" key="4">
    <source>
        <dbReference type="EMBL" id="HIS77731.1"/>
    </source>
</evidence>
<feature type="domain" description="Non-reducing end beta-L-arabinofuranosidase-like GH127 middle" evidence="2">
    <location>
        <begin position="430"/>
        <end position="520"/>
    </location>
</feature>
<dbReference type="SUPFAM" id="SSF48208">
    <property type="entry name" value="Six-hairpin glycosidases"/>
    <property type="match status" value="1"/>
</dbReference>
<dbReference type="InterPro" id="IPR049174">
    <property type="entry name" value="Beta-AFase-like"/>
</dbReference>
<dbReference type="Pfam" id="PF07944">
    <property type="entry name" value="Beta-AFase-like_GH127_cat"/>
    <property type="match status" value="1"/>
</dbReference>
<evidence type="ECO:0000259" key="1">
    <source>
        <dbReference type="Pfam" id="PF07944"/>
    </source>
</evidence>
<protein>
    <submittedName>
        <fullName evidence="4">Glycoside hydrolase family 127 protein</fullName>
    </submittedName>
</protein>
<feature type="non-terminal residue" evidence="4">
    <location>
        <position position="557"/>
    </location>
</feature>
<dbReference type="AlphaFoldDB" id="A0A9D1FPP9"/>
<evidence type="ECO:0000259" key="2">
    <source>
        <dbReference type="Pfam" id="PF20736"/>
    </source>
</evidence>
<evidence type="ECO:0000313" key="5">
    <source>
        <dbReference type="Proteomes" id="UP000824141"/>
    </source>
</evidence>
<dbReference type="EMBL" id="DVJM01000001">
    <property type="protein sequence ID" value="HIS77731.1"/>
    <property type="molecule type" value="Genomic_DNA"/>
</dbReference>
<proteinExistence type="predicted"/>
<dbReference type="GO" id="GO:0016787">
    <property type="term" value="F:hydrolase activity"/>
    <property type="evidence" value="ECO:0007669"/>
    <property type="project" value="UniProtKB-KW"/>
</dbReference>
<keyword evidence="4" id="KW-0378">Hydrolase</keyword>
<reference evidence="4" key="1">
    <citation type="submission" date="2020-10" db="EMBL/GenBank/DDBJ databases">
        <authorList>
            <person name="Gilroy R."/>
        </authorList>
    </citation>
    <scope>NUCLEOTIDE SEQUENCE</scope>
    <source>
        <strain evidence="4">6086</strain>
    </source>
</reference>
<accession>A0A9D1FPP9</accession>
<sequence length="557" mass="63098">MGAKEIGIRQIHVDDGFWNKRIRNAVEKVVPYQWRVLNDREPGAEPSHAIRNFKIAAGMEEGEFYGYQFQDSDVAKWIEAASYSLIYEDSPEIRAALDEAIGIIEKAQQADGYLDTHYILKKPDRKWKEIAHGHELYCTGHMLEAAVAYRAVTGDDRLLRVMEKNVELIRSVFGSEEGKLDSYPGHEEIELALMKAYHATGEKKYLELADYFVENRGTRPAFLEEERFLELSRENRWLEADYHQAHARIRDQKTAEGHAVRAMYFYTGAADVALEKQDPTLKAALDTLWDNVTGKRMYLTGGVGSQGEGERFTIDYDLPNDTCYTETCAAIGLAMWALRMLKLDPDVKYADVMERALYNNVLSGISEDGEHYFYVNPLMLKPDVARYRKDHESVEPERVKWFGCACCPPNVIRTLCGLGGYVYTQDGDAVYQHLYVGNKAQFFTSQGEASLSCESSMPWEGDASVTYHGPSGITLYLRVPSYAENFSVKRNGEPLKPEKEKGYVRLTPQDGDVFTVHFDMTAQFVQANPRVTEDCGRAAVCRGPLVYCVEQADNGEL</sequence>
<dbReference type="InterPro" id="IPR049049">
    <property type="entry name" value="Beta-AFase-like_GH127_C"/>
</dbReference>
<dbReference type="PANTHER" id="PTHR43465">
    <property type="entry name" value="DUF1680 DOMAIN PROTEIN (AFU_ORTHOLOGUE AFUA_1G08910)"/>
    <property type="match status" value="1"/>
</dbReference>
<feature type="domain" description="Non-reducing end beta-L-arabinofuranosidase-like GH127 C-terminal" evidence="3">
    <location>
        <begin position="523"/>
        <end position="555"/>
    </location>
</feature>
<dbReference type="PANTHER" id="PTHR43465:SF2">
    <property type="entry name" value="DUF1680 DOMAIN PROTEIN (AFU_ORTHOLOGUE AFUA_1G08910)"/>
    <property type="match status" value="1"/>
</dbReference>
<evidence type="ECO:0000259" key="3">
    <source>
        <dbReference type="Pfam" id="PF20737"/>
    </source>
</evidence>
<dbReference type="InterPro" id="IPR012878">
    <property type="entry name" value="Beta-AFase-like_GH127_cat"/>
</dbReference>
<dbReference type="InterPro" id="IPR008928">
    <property type="entry name" value="6-hairpin_glycosidase_sf"/>
</dbReference>
<dbReference type="Pfam" id="PF20737">
    <property type="entry name" value="Glyco_hydro127C"/>
    <property type="match status" value="1"/>
</dbReference>
<dbReference type="InterPro" id="IPR049046">
    <property type="entry name" value="Beta-AFase-like_GH127_middle"/>
</dbReference>
<feature type="domain" description="Non-reducing end beta-L-arabinofuranosidase-like GH127 catalytic" evidence="1">
    <location>
        <begin position="11"/>
        <end position="419"/>
    </location>
</feature>
<name>A0A9D1FPP9_9FIRM</name>
<dbReference type="Pfam" id="PF20736">
    <property type="entry name" value="Glyco_hydro127M"/>
    <property type="match status" value="1"/>
</dbReference>
<dbReference type="GO" id="GO:0005975">
    <property type="term" value="P:carbohydrate metabolic process"/>
    <property type="evidence" value="ECO:0007669"/>
    <property type="project" value="InterPro"/>
</dbReference>
<comment type="caution">
    <text evidence="4">The sequence shown here is derived from an EMBL/GenBank/DDBJ whole genome shotgun (WGS) entry which is preliminary data.</text>
</comment>
<reference evidence="4" key="2">
    <citation type="journal article" date="2021" name="PeerJ">
        <title>Extensive microbial diversity within the chicken gut microbiome revealed by metagenomics and culture.</title>
        <authorList>
            <person name="Gilroy R."/>
            <person name="Ravi A."/>
            <person name="Getino M."/>
            <person name="Pursley I."/>
            <person name="Horton D.L."/>
            <person name="Alikhan N.F."/>
            <person name="Baker D."/>
            <person name="Gharbi K."/>
            <person name="Hall N."/>
            <person name="Watson M."/>
            <person name="Adriaenssens E.M."/>
            <person name="Foster-Nyarko E."/>
            <person name="Jarju S."/>
            <person name="Secka A."/>
            <person name="Antonio M."/>
            <person name="Oren A."/>
            <person name="Chaudhuri R.R."/>
            <person name="La Ragione R."/>
            <person name="Hildebrand F."/>
            <person name="Pallen M.J."/>
        </authorList>
    </citation>
    <scope>NUCLEOTIDE SEQUENCE</scope>
    <source>
        <strain evidence="4">6086</strain>
    </source>
</reference>
<gene>
    <name evidence="4" type="ORF">IAD03_00005</name>
</gene>